<gene>
    <name evidence="2" type="ORF">DFQ15_102169</name>
</gene>
<reference evidence="2 3" key="1">
    <citation type="submission" date="2018-06" db="EMBL/GenBank/DDBJ databases">
        <title>Genomic Encyclopedia of Type Strains, Phase III (KMG-III): the genomes of soil and plant-associated and newly described type strains.</title>
        <authorList>
            <person name="Whitman W."/>
        </authorList>
    </citation>
    <scope>NUCLEOTIDE SEQUENCE [LARGE SCALE GENOMIC DNA]</scope>
    <source>
        <strain evidence="2 3">CECT 7646</strain>
    </source>
</reference>
<dbReference type="RefSeq" id="WP_158528994.1">
    <property type="nucleotide sequence ID" value="NZ_JAMOFZ010000001.1"/>
</dbReference>
<organism evidence="2 3">
    <name type="scientific">Xylophilus ampelinus</name>
    <dbReference type="NCBI Taxonomy" id="54067"/>
    <lineage>
        <taxon>Bacteria</taxon>
        <taxon>Pseudomonadati</taxon>
        <taxon>Pseudomonadota</taxon>
        <taxon>Betaproteobacteria</taxon>
        <taxon>Burkholderiales</taxon>
        <taxon>Xylophilus</taxon>
    </lineage>
</organism>
<dbReference type="EMBL" id="QJTC01000002">
    <property type="protein sequence ID" value="PYE79436.1"/>
    <property type="molecule type" value="Genomic_DNA"/>
</dbReference>
<evidence type="ECO:0000313" key="2">
    <source>
        <dbReference type="EMBL" id="PYE79436.1"/>
    </source>
</evidence>
<name>A0A318SKN3_9BURK</name>
<dbReference type="AlphaFoldDB" id="A0A318SKN3"/>
<feature type="compositionally biased region" description="Acidic residues" evidence="1">
    <location>
        <begin position="12"/>
        <end position="22"/>
    </location>
</feature>
<evidence type="ECO:0000256" key="1">
    <source>
        <dbReference type="SAM" id="MobiDB-lite"/>
    </source>
</evidence>
<evidence type="ECO:0000313" key="3">
    <source>
        <dbReference type="Proteomes" id="UP000247540"/>
    </source>
</evidence>
<dbReference type="Proteomes" id="UP000247540">
    <property type="component" value="Unassembled WGS sequence"/>
</dbReference>
<accession>A0A318SKN3</accession>
<comment type="caution">
    <text evidence="2">The sequence shown here is derived from an EMBL/GenBank/DDBJ whole genome shotgun (WGS) entry which is preliminary data.</text>
</comment>
<proteinExistence type="predicted"/>
<sequence>MATNPEFPNIEDIPEEDSIDDMDIPRPGEGLIEPSNVPLDEEVERIIQPEPVGE</sequence>
<protein>
    <submittedName>
        <fullName evidence="2">Uncharacterized protein</fullName>
    </submittedName>
</protein>
<keyword evidence="3" id="KW-1185">Reference proteome</keyword>
<feature type="region of interest" description="Disordered" evidence="1">
    <location>
        <begin position="1"/>
        <end position="36"/>
    </location>
</feature>